<proteinExistence type="predicted"/>
<keyword evidence="1" id="KW-0472">Membrane</keyword>
<keyword evidence="1" id="KW-1133">Transmembrane helix</keyword>
<feature type="transmembrane region" description="Helical" evidence="1">
    <location>
        <begin position="39"/>
        <end position="61"/>
    </location>
</feature>
<sequence length="172" mass="18400">MKHDKSASRFWFMHARDQVAHGETHSDTHGDAGFSLVEIVMTITIMAIIMVPTLNAVMATITAGRLNTNMSAVETVLQNAADRVNRAPKGCDYTLYAQAAAQTNGWSADTTTVLQQHFVPGATANTDGQWADLACLATESAPADLAVQLVTITVKSPDGKIEKSLQVVKSDV</sequence>
<dbReference type="NCBIfam" id="TIGR02532">
    <property type="entry name" value="IV_pilin_GFxxxE"/>
    <property type="match status" value="1"/>
</dbReference>
<dbReference type="SUPFAM" id="SSF54523">
    <property type="entry name" value="Pili subunits"/>
    <property type="match status" value="1"/>
</dbReference>
<evidence type="ECO:0000256" key="1">
    <source>
        <dbReference type="SAM" id="Phobius"/>
    </source>
</evidence>
<dbReference type="AlphaFoldDB" id="A0A6J6N3T5"/>
<dbReference type="EMBL" id="CAEZXM010000009">
    <property type="protein sequence ID" value="CAB4679534.1"/>
    <property type="molecule type" value="Genomic_DNA"/>
</dbReference>
<protein>
    <submittedName>
        <fullName evidence="2">Unannotated protein</fullName>
    </submittedName>
</protein>
<reference evidence="2" key="1">
    <citation type="submission" date="2020-05" db="EMBL/GenBank/DDBJ databases">
        <authorList>
            <person name="Chiriac C."/>
            <person name="Salcher M."/>
            <person name="Ghai R."/>
            <person name="Kavagutti S V."/>
        </authorList>
    </citation>
    <scope>NUCLEOTIDE SEQUENCE</scope>
</reference>
<evidence type="ECO:0000313" key="2">
    <source>
        <dbReference type="EMBL" id="CAB4679534.1"/>
    </source>
</evidence>
<dbReference type="InterPro" id="IPR012902">
    <property type="entry name" value="N_methyl_site"/>
</dbReference>
<dbReference type="InterPro" id="IPR045584">
    <property type="entry name" value="Pilin-like"/>
</dbReference>
<keyword evidence="1" id="KW-0812">Transmembrane</keyword>
<organism evidence="2">
    <name type="scientific">freshwater metagenome</name>
    <dbReference type="NCBI Taxonomy" id="449393"/>
    <lineage>
        <taxon>unclassified sequences</taxon>
        <taxon>metagenomes</taxon>
        <taxon>ecological metagenomes</taxon>
    </lineage>
</organism>
<name>A0A6J6N3T5_9ZZZZ</name>
<accession>A0A6J6N3T5</accession>
<dbReference type="Pfam" id="PF07963">
    <property type="entry name" value="N_methyl"/>
    <property type="match status" value="1"/>
</dbReference>
<gene>
    <name evidence="2" type="ORF">UFOPK2366_00105</name>
</gene>